<reference evidence="2 3" key="1">
    <citation type="submission" date="2024-09" db="EMBL/GenBank/DDBJ databases">
        <title>Rethinking Asexuality: The Enigmatic Case of Functional Sexual Genes in Lepraria (Stereocaulaceae).</title>
        <authorList>
            <person name="Doellman M."/>
            <person name="Sun Y."/>
            <person name="Barcenas-Pena A."/>
            <person name="Lumbsch H.T."/>
            <person name="Grewe F."/>
        </authorList>
    </citation>
    <scope>NUCLEOTIDE SEQUENCE [LARGE SCALE GENOMIC DNA]</scope>
    <source>
        <strain evidence="2 3">Grewe 0041</strain>
    </source>
</reference>
<protein>
    <submittedName>
        <fullName evidence="2">Uncharacterized protein</fullName>
    </submittedName>
</protein>
<feature type="compositionally biased region" description="Low complexity" evidence="1">
    <location>
        <begin position="21"/>
        <end position="40"/>
    </location>
</feature>
<feature type="compositionally biased region" description="Polar residues" evidence="1">
    <location>
        <begin position="41"/>
        <end position="52"/>
    </location>
</feature>
<feature type="region of interest" description="Disordered" evidence="1">
    <location>
        <begin position="144"/>
        <end position="181"/>
    </location>
</feature>
<feature type="compositionally biased region" description="Basic and acidic residues" evidence="1">
    <location>
        <begin position="145"/>
        <end position="175"/>
    </location>
</feature>
<accession>A0ABR4B2X0</accession>
<feature type="region of interest" description="Disordered" evidence="1">
    <location>
        <begin position="1"/>
        <end position="67"/>
    </location>
</feature>
<gene>
    <name evidence="2" type="ORF">ABVK25_007409</name>
</gene>
<proteinExistence type="predicted"/>
<keyword evidence="3" id="KW-1185">Reference proteome</keyword>
<evidence type="ECO:0000313" key="2">
    <source>
        <dbReference type="EMBL" id="KAL2052250.1"/>
    </source>
</evidence>
<evidence type="ECO:0000256" key="1">
    <source>
        <dbReference type="SAM" id="MobiDB-lite"/>
    </source>
</evidence>
<dbReference type="Proteomes" id="UP001590951">
    <property type="component" value="Unassembled WGS sequence"/>
</dbReference>
<dbReference type="EMBL" id="JBHFEH010000028">
    <property type="protein sequence ID" value="KAL2052250.1"/>
    <property type="molecule type" value="Genomic_DNA"/>
</dbReference>
<organism evidence="2 3">
    <name type="scientific">Lepraria finkii</name>
    <dbReference type="NCBI Taxonomy" id="1340010"/>
    <lineage>
        <taxon>Eukaryota</taxon>
        <taxon>Fungi</taxon>
        <taxon>Dikarya</taxon>
        <taxon>Ascomycota</taxon>
        <taxon>Pezizomycotina</taxon>
        <taxon>Lecanoromycetes</taxon>
        <taxon>OSLEUM clade</taxon>
        <taxon>Lecanoromycetidae</taxon>
        <taxon>Lecanorales</taxon>
        <taxon>Lecanorineae</taxon>
        <taxon>Stereocaulaceae</taxon>
        <taxon>Lepraria</taxon>
    </lineage>
</organism>
<feature type="compositionally biased region" description="Polar residues" evidence="1">
    <location>
        <begin position="1"/>
        <end position="19"/>
    </location>
</feature>
<sequence>MISKSGSLVVTPQLSQARDTLSPPLLSPALSNSRVSSASSHTPSDNPRTSPVPSHIHLPRTFPTGQVPVPTPPLTIVHMKCYQGHKRVVASANKYNPVPCMVCKHEEYDRRWSCPFCALRICGSCKAEFDQRGRDLEVIIGWPQKSKEEEENGRKDGEDKWKENRVNPHQEPDKMRIKKSERHSHGELLGGSYKMHGYLASTFATLQELSAAALELLLGRILEAQHIYYNAHARIIEY</sequence>
<comment type="caution">
    <text evidence="2">The sequence shown here is derived from an EMBL/GenBank/DDBJ whole genome shotgun (WGS) entry which is preliminary data.</text>
</comment>
<name>A0ABR4B2X0_9LECA</name>
<evidence type="ECO:0000313" key="3">
    <source>
        <dbReference type="Proteomes" id="UP001590951"/>
    </source>
</evidence>